<protein>
    <submittedName>
        <fullName evidence="3">Uncharacterized protein</fullName>
    </submittedName>
</protein>
<evidence type="ECO:0000313" key="3">
    <source>
        <dbReference type="EMBL" id="KAF1966541.1"/>
    </source>
</evidence>
<accession>A0A6A5UNN5</accession>
<reference evidence="3" key="1">
    <citation type="journal article" date="2020" name="Stud. Mycol.">
        <title>101 Dothideomycetes genomes: a test case for predicting lifestyles and emergence of pathogens.</title>
        <authorList>
            <person name="Haridas S."/>
            <person name="Albert R."/>
            <person name="Binder M."/>
            <person name="Bloem J."/>
            <person name="Labutti K."/>
            <person name="Salamov A."/>
            <person name="Andreopoulos B."/>
            <person name="Baker S."/>
            <person name="Barry K."/>
            <person name="Bills G."/>
            <person name="Bluhm B."/>
            <person name="Cannon C."/>
            <person name="Castanera R."/>
            <person name="Culley D."/>
            <person name="Daum C."/>
            <person name="Ezra D."/>
            <person name="Gonzalez J."/>
            <person name="Henrissat B."/>
            <person name="Kuo A."/>
            <person name="Liang C."/>
            <person name="Lipzen A."/>
            <person name="Lutzoni F."/>
            <person name="Magnuson J."/>
            <person name="Mondo S."/>
            <person name="Nolan M."/>
            <person name="Ohm R."/>
            <person name="Pangilinan J."/>
            <person name="Park H.-J."/>
            <person name="Ramirez L."/>
            <person name="Alfaro M."/>
            <person name="Sun H."/>
            <person name="Tritt A."/>
            <person name="Yoshinaga Y."/>
            <person name="Zwiers L.-H."/>
            <person name="Turgeon B."/>
            <person name="Goodwin S."/>
            <person name="Spatafora J."/>
            <person name="Crous P."/>
            <person name="Grigoriev I."/>
        </authorList>
    </citation>
    <scope>NUCLEOTIDE SEQUENCE</scope>
    <source>
        <strain evidence="3">CBS 107.79</strain>
    </source>
</reference>
<keyword evidence="2" id="KW-0472">Membrane</keyword>
<evidence type="ECO:0000256" key="2">
    <source>
        <dbReference type="SAM" id="Phobius"/>
    </source>
</evidence>
<feature type="region of interest" description="Disordered" evidence="1">
    <location>
        <begin position="178"/>
        <end position="197"/>
    </location>
</feature>
<sequence>MGPILNLRILTTSIPHSLRALSIVSFAPAFILLLICGIASSRVNPAIGILPMFFSAAYSSALLANENNCGCRAAGLTGTPLHMVSDMLCGTGLLVCLILGWVSMGSWGYEGVPLIIGTYGTNFILFNFGVHAYFVLKDVFDAFQPGATYPNACRECQYMSFPRISVKFHSDDEHDGYKPLLDGEGRPTPAVNAEEAV</sequence>
<feature type="transmembrane region" description="Helical" evidence="2">
    <location>
        <begin position="46"/>
        <end position="64"/>
    </location>
</feature>
<evidence type="ECO:0000313" key="4">
    <source>
        <dbReference type="Proteomes" id="UP000800036"/>
    </source>
</evidence>
<organism evidence="3 4">
    <name type="scientific">Bimuria novae-zelandiae CBS 107.79</name>
    <dbReference type="NCBI Taxonomy" id="1447943"/>
    <lineage>
        <taxon>Eukaryota</taxon>
        <taxon>Fungi</taxon>
        <taxon>Dikarya</taxon>
        <taxon>Ascomycota</taxon>
        <taxon>Pezizomycotina</taxon>
        <taxon>Dothideomycetes</taxon>
        <taxon>Pleosporomycetidae</taxon>
        <taxon>Pleosporales</taxon>
        <taxon>Massarineae</taxon>
        <taxon>Didymosphaeriaceae</taxon>
        <taxon>Bimuria</taxon>
    </lineage>
</organism>
<dbReference type="OrthoDB" id="5241710at2759"/>
<dbReference type="Proteomes" id="UP000800036">
    <property type="component" value="Unassembled WGS sequence"/>
</dbReference>
<feature type="transmembrane region" description="Helical" evidence="2">
    <location>
        <begin position="114"/>
        <end position="136"/>
    </location>
</feature>
<keyword evidence="2" id="KW-0812">Transmembrane</keyword>
<gene>
    <name evidence="3" type="ORF">BU23DRAFT_560118</name>
</gene>
<keyword evidence="2" id="KW-1133">Transmembrane helix</keyword>
<feature type="transmembrane region" description="Helical" evidence="2">
    <location>
        <begin position="84"/>
        <end position="102"/>
    </location>
</feature>
<dbReference type="AlphaFoldDB" id="A0A6A5UNN5"/>
<name>A0A6A5UNN5_9PLEO</name>
<evidence type="ECO:0000256" key="1">
    <source>
        <dbReference type="SAM" id="MobiDB-lite"/>
    </source>
</evidence>
<proteinExistence type="predicted"/>
<dbReference type="EMBL" id="ML976744">
    <property type="protein sequence ID" value="KAF1966541.1"/>
    <property type="molecule type" value="Genomic_DNA"/>
</dbReference>
<keyword evidence="4" id="KW-1185">Reference proteome</keyword>
<feature type="transmembrane region" description="Helical" evidence="2">
    <location>
        <begin position="20"/>
        <end position="40"/>
    </location>
</feature>